<dbReference type="EMBL" id="JBAHYK010002921">
    <property type="protein sequence ID" value="KAL0564214.1"/>
    <property type="molecule type" value="Genomic_DNA"/>
</dbReference>
<comment type="caution">
    <text evidence="2">The sequence shown here is derived from an EMBL/GenBank/DDBJ whole genome shotgun (WGS) entry which is preliminary data.</text>
</comment>
<evidence type="ECO:0000313" key="3">
    <source>
        <dbReference type="Proteomes" id="UP001465976"/>
    </source>
</evidence>
<proteinExistence type="predicted"/>
<evidence type="ECO:0000313" key="2">
    <source>
        <dbReference type="EMBL" id="KAL0564214.1"/>
    </source>
</evidence>
<evidence type="ECO:0008006" key="4">
    <source>
        <dbReference type="Google" id="ProtNLM"/>
    </source>
</evidence>
<feature type="non-terminal residue" evidence="2">
    <location>
        <position position="101"/>
    </location>
</feature>
<protein>
    <recommendedName>
        <fullName evidence="4">Secreted protein</fullName>
    </recommendedName>
</protein>
<gene>
    <name evidence="2" type="ORF">V5O48_017838</name>
</gene>
<evidence type="ECO:0000256" key="1">
    <source>
        <dbReference type="SAM" id="MobiDB-lite"/>
    </source>
</evidence>
<feature type="compositionally biased region" description="Basic and acidic residues" evidence="1">
    <location>
        <begin position="88"/>
        <end position="101"/>
    </location>
</feature>
<name>A0ABR3EMV3_9AGAR</name>
<reference evidence="2 3" key="1">
    <citation type="submission" date="2024-02" db="EMBL/GenBank/DDBJ databases">
        <title>A draft genome for the cacao thread blight pathogen Marasmius crinis-equi.</title>
        <authorList>
            <person name="Cohen S.P."/>
            <person name="Baruah I.K."/>
            <person name="Amoako-Attah I."/>
            <person name="Bukari Y."/>
            <person name="Meinhardt L.W."/>
            <person name="Bailey B.A."/>
        </authorList>
    </citation>
    <scope>NUCLEOTIDE SEQUENCE [LARGE SCALE GENOMIC DNA]</scope>
    <source>
        <strain evidence="2 3">GH-76</strain>
    </source>
</reference>
<dbReference type="Proteomes" id="UP001465976">
    <property type="component" value="Unassembled WGS sequence"/>
</dbReference>
<accession>A0ABR3EMV3</accession>
<keyword evidence="3" id="KW-1185">Reference proteome</keyword>
<sequence>MQWPSSLPHGTVLACCLLRATQRVWHGMLRSHFPKGRSGRVSSGSRDFGAIPNFSVSRVLARTLVLRNNPGGMTAKPVVANAQQEEPAEAREEGSWEERRG</sequence>
<feature type="region of interest" description="Disordered" evidence="1">
    <location>
        <begin position="71"/>
        <end position="101"/>
    </location>
</feature>
<organism evidence="2 3">
    <name type="scientific">Marasmius crinis-equi</name>
    <dbReference type="NCBI Taxonomy" id="585013"/>
    <lineage>
        <taxon>Eukaryota</taxon>
        <taxon>Fungi</taxon>
        <taxon>Dikarya</taxon>
        <taxon>Basidiomycota</taxon>
        <taxon>Agaricomycotina</taxon>
        <taxon>Agaricomycetes</taxon>
        <taxon>Agaricomycetidae</taxon>
        <taxon>Agaricales</taxon>
        <taxon>Marasmiineae</taxon>
        <taxon>Marasmiaceae</taxon>
        <taxon>Marasmius</taxon>
    </lineage>
</organism>